<reference evidence="2 5" key="2">
    <citation type="submission" date="2018-06" db="EMBL/GenBank/DDBJ databases">
        <title>Carbapenemase-producing Enterobacteriaceae present in wastewater treatment plant effluent and nearby surface waters in the US.</title>
        <authorList>
            <person name="Mathys D.A."/>
            <person name="Mollenkopf D.F."/>
            <person name="Feicht S.M."/>
            <person name="Adams R.J."/>
            <person name="Albers A.L."/>
            <person name="Stuever D.M."/>
            <person name="Daniels J.B."/>
            <person name="Wittum T.E."/>
        </authorList>
    </citation>
    <scope>NUCLEOTIDE SEQUENCE [LARGE SCALE GENOMIC DNA]</scope>
    <source>
        <strain evidence="2 5">GEO_47_Down_B</strain>
    </source>
</reference>
<dbReference type="Proteomes" id="UP001293169">
    <property type="component" value="Unassembled WGS sequence"/>
</dbReference>
<evidence type="ECO:0008006" key="7">
    <source>
        <dbReference type="Google" id="ProtNLM"/>
    </source>
</evidence>
<evidence type="ECO:0000313" key="1">
    <source>
        <dbReference type="EMBL" id="MDZ7464152.1"/>
    </source>
</evidence>
<dbReference type="Proteomes" id="UP000078124">
    <property type="component" value="Unassembled WGS sequence"/>
</dbReference>
<dbReference type="Proteomes" id="UP000288843">
    <property type="component" value="Unassembled WGS sequence"/>
</dbReference>
<evidence type="ECO:0000313" key="5">
    <source>
        <dbReference type="Proteomes" id="UP000288843"/>
    </source>
</evidence>
<dbReference type="KEGG" id="rpln:B1209_17640"/>
<evidence type="ECO:0000313" key="2">
    <source>
        <dbReference type="EMBL" id="RWT23793.1"/>
    </source>
</evidence>
<dbReference type="RefSeq" id="WP_032688465.1">
    <property type="nucleotide sequence ID" value="NZ_ABZSJN020000239.1"/>
</dbReference>
<comment type="caution">
    <text evidence="2">The sequence shown here is derived from an EMBL/GenBank/DDBJ whole genome shotgun (WGS) entry which is preliminary data.</text>
</comment>
<dbReference type="EMBL" id="FLAC01000017">
    <property type="protein sequence ID" value="SBM36768.1"/>
    <property type="molecule type" value="Genomic_DNA"/>
</dbReference>
<proteinExistence type="predicted"/>
<protein>
    <recommendedName>
        <fullName evidence="7">PerC family transcriptional regulator</fullName>
    </recommendedName>
</protein>
<dbReference type="AlphaFoldDB" id="A0A2X2E2J6"/>
<sequence>MVTTLQEKQVQAQSLQERGLLRRALALWNEIARHGDSELTPIARHKQQEIAALLTQQKVEKEAAKYHCRSHIDADREWIMTHLRNGMKPREIEGLTRRSSAFIYRCKKLLAGE</sequence>
<name>A0A2X2E2J6_RAOPL</name>
<evidence type="ECO:0000313" key="3">
    <source>
        <dbReference type="EMBL" id="SBM36768.1"/>
    </source>
</evidence>
<keyword evidence="6" id="KW-1185">Reference proteome</keyword>
<dbReference type="EMBL" id="JAXUDK010000001">
    <property type="protein sequence ID" value="MDZ7464152.1"/>
    <property type="molecule type" value="Genomic_DNA"/>
</dbReference>
<organism evidence="2 5">
    <name type="scientific">Raoultella planticola</name>
    <name type="common">Klebsiella planticola</name>
    <dbReference type="NCBI Taxonomy" id="575"/>
    <lineage>
        <taxon>Bacteria</taxon>
        <taxon>Pseudomonadati</taxon>
        <taxon>Pseudomonadota</taxon>
        <taxon>Gammaproteobacteria</taxon>
        <taxon>Enterobacterales</taxon>
        <taxon>Enterobacteriaceae</taxon>
        <taxon>Klebsiella/Raoultella group</taxon>
        <taxon>Raoultella</taxon>
    </lineage>
</organism>
<evidence type="ECO:0000313" key="6">
    <source>
        <dbReference type="Proteomes" id="UP001293169"/>
    </source>
</evidence>
<gene>
    <name evidence="2" type="ORF">DN603_09045</name>
    <name evidence="3" type="ORF">SAMEA2273876_03940</name>
    <name evidence="1" type="ORF">U5E74_00500</name>
</gene>
<reference evidence="1 6" key="3">
    <citation type="submission" date="2023-12" db="EMBL/GenBank/DDBJ databases">
        <title>N/s.</title>
        <authorList>
            <person name="Dale J."/>
        </authorList>
    </citation>
    <scope>NUCLEOTIDE SEQUENCE [LARGE SCALE GENOMIC DNA]</scope>
    <source>
        <strain evidence="1 6">2023EL-01226</strain>
    </source>
</reference>
<dbReference type="GeneID" id="57429797"/>
<reference evidence="3 4" key="1">
    <citation type="submission" date="2016-05" db="EMBL/GenBank/DDBJ databases">
        <authorList>
            <consortium name="Pathogen Informatics"/>
        </authorList>
    </citation>
    <scope>NUCLEOTIDE SEQUENCE [LARGE SCALE GENOMIC DNA]</scope>
    <source>
        <strain evidence="3 4">2880STDY5682802</strain>
    </source>
</reference>
<accession>A0A2X2E2J6</accession>
<evidence type="ECO:0000313" key="4">
    <source>
        <dbReference type="Proteomes" id="UP000078124"/>
    </source>
</evidence>
<dbReference type="EMBL" id="QKOX01000007">
    <property type="protein sequence ID" value="RWT23793.1"/>
    <property type="molecule type" value="Genomic_DNA"/>
</dbReference>